<dbReference type="InterPro" id="IPR011701">
    <property type="entry name" value="MFS"/>
</dbReference>
<dbReference type="Proteomes" id="UP000759443">
    <property type="component" value="Unassembled WGS sequence"/>
</dbReference>
<feature type="transmembrane region" description="Helical" evidence="8">
    <location>
        <begin position="302"/>
        <end position="322"/>
    </location>
</feature>
<dbReference type="PROSITE" id="PS50850">
    <property type="entry name" value="MFS"/>
    <property type="match status" value="1"/>
</dbReference>
<feature type="transmembrane region" description="Helical" evidence="8">
    <location>
        <begin position="366"/>
        <end position="385"/>
    </location>
</feature>
<dbReference type="Pfam" id="PF07690">
    <property type="entry name" value="MFS_1"/>
    <property type="match status" value="1"/>
</dbReference>
<evidence type="ECO:0000313" key="11">
    <source>
        <dbReference type="Proteomes" id="UP000759443"/>
    </source>
</evidence>
<feature type="transmembrane region" description="Helical" evidence="8">
    <location>
        <begin position="273"/>
        <end position="290"/>
    </location>
</feature>
<keyword evidence="7 8" id="KW-0472">Membrane</keyword>
<comment type="caution">
    <text evidence="10">The sequence shown here is derived from an EMBL/GenBank/DDBJ whole genome shotgun (WGS) entry which is preliminary data.</text>
</comment>
<feature type="transmembrane region" description="Helical" evidence="8">
    <location>
        <begin position="186"/>
        <end position="205"/>
    </location>
</feature>
<evidence type="ECO:0000256" key="7">
    <source>
        <dbReference type="ARBA" id="ARBA00023136"/>
    </source>
</evidence>
<evidence type="ECO:0000256" key="6">
    <source>
        <dbReference type="ARBA" id="ARBA00022989"/>
    </source>
</evidence>
<dbReference type="InterPro" id="IPR020846">
    <property type="entry name" value="MFS_dom"/>
</dbReference>
<feature type="transmembrane region" description="Helical" evidence="8">
    <location>
        <begin position="125"/>
        <end position="146"/>
    </location>
</feature>
<comment type="subcellular location">
    <subcellularLocation>
        <location evidence="8">Cell inner membrane</location>
        <topology evidence="8">Multi-pass membrane protein</topology>
    </subcellularLocation>
    <subcellularLocation>
        <location evidence="1">Cell membrane</location>
        <topology evidence="1">Multi-pass membrane protein</topology>
    </subcellularLocation>
</comment>
<name>A0ABS4DWF0_9HYPH</name>
<dbReference type="RefSeq" id="WP_245223914.1">
    <property type="nucleotide sequence ID" value="NZ_JAGGJU010000003.1"/>
</dbReference>
<dbReference type="SUPFAM" id="SSF103473">
    <property type="entry name" value="MFS general substrate transporter"/>
    <property type="match status" value="1"/>
</dbReference>
<evidence type="ECO:0000313" key="10">
    <source>
        <dbReference type="EMBL" id="MBP1850003.1"/>
    </source>
</evidence>
<accession>A0ABS4DWF0</accession>
<keyword evidence="11" id="KW-1185">Reference proteome</keyword>
<dbReference type="InterPro" id="IPR004812">
    <property type="entry name" value="Efflux_drug-R_Bcr/CmlA"/>
</dbReference>
<protein>
    <recommendedName>
        <fullName evidence="8">Bcr/CflA family efflux transporter</fullName>
    </recommendedName>
</protein>
<keyword evidence="4" id="KW-1003">Cell membrane</keyword>
<dbReference type="PANTHER" id="PTHR23502">
    <property type="entry name" value="MAJOR FACILITATOR SUPERFAMILY"/>
    <property type="match status" value="1"/>
</dbReference>
<evidence type="ECO:0000256" key="2">
    <source>
        <dbReference type="ARBA" id="ARBA00006236"/>
    </source>
</evidence>
<sequence length="416" mass="42497">MADTDFAAVPDMVCDRSGRAGPQDGLPAARPKVAIWLLALITLSGTLAMHIFVPAMPAAAEGLGVGIGRMQMAVSLYILGLAVGQLFYGPISDRYGRRPVLMAGLVIYTVAGAVALFAPGITSLLAARLFQALGGCAGLVLGRAIVRDITAAEDTARKMALMNLMTVIGPGLAPIIGGALTVTLGWRSIFVVLTAMGCGLLLLAWRKVPETASPGQGASAREVGRNYRALVSSPVFLGFAIGGGCATTSMYAFVTAAPFIFTQDLGRPASETGFYIATLVFGVWIGSMIVSRLIGRLAMRTILIGANLISVAAAAALFATVVTGTMTVAGTVALIFIFTLGCGGASPMALTQAVSVNPKVTGSASGLYGCAQMLVGALCSALSGVGTDPAFSAALILLCAGLVAQISFWVALRLSR</sequence>
<feature type="transmembrane region" description="Helical" evidence="8">
    <location>
        <begin position="33"/>
        <end position="52"/>
    </location>
</feature>
<feature type="transmembrane region" description="Helical" evidence="8">
    <location>
        <begin position="391"/>
        <end position="412"/>
    </location>
</feature>
<feature type="transmembrane region" description="Helical" evidence="8">
    <location>
        <begin position="158"/>
        <end position="180"/>
    </location>
</feature>
<evidence type="ECO:0000259" key="9">
    <source>
        <dbReference type="PROSITE" id="PS50850"/>
    </source>
</evidence>
<feature type="transmembrane region" description="Helical" evidence="8">
    <location>
        <begin position="328"/>
        <end position="354"/>
    </location>
</feature>
<dbReference type="EMBL" id="JAGGJU010000003">
    <property type="protein sequence ID" value="MBP1850003.1"/>
    <property type="molecule type" value="Genomic_DNA"/>
</dbReference>
<feature type="transmembrane region" description="Helical" evidence="8">
    <location>
        <begin position="72"/>
        <end position="88"/>
    </location>
</feature>
<keyword evidence="3 8" id="KW-0813">Transport</keyword>
<dbReference type="CDD" id="cd17320">
    <property type="entry name" value="MFS_MdfA_MDR_like"/>
    <property type="match status" value="1"/>
</dbReference>
<keyword evidence="8" id="KW-0997">Cell inner membrane</keyword>
<feature type="domain" description="Major facilitator superfamily (MFS) profile" evidence="9">
    <location>
        <begin position="34"/>
        <end position="416"/>
    </location>
</feature>
<proteinExistence type="inferred from homology"/>
<feature type="transmembrane region" description="Helical" evidence="8">
    <location>
        <begin position="100"/>
        <end position="119"/>
    </location>
</feature>
<evidence type="ECO:0000256" key="5">
    <source>
        <dbReference type="ARBA" id="ARBA00022692"/>
    </source>
</evidence>
<organism evidence="10 11">
    <name type="scientific">Rhizobium halophytocola</name>
    <dbReference type="NCBI Taxonomy" id="735519"/>
    <lineage>
        <taxon>Bacteria</taxon>
        <taxon>Pseudomonadati</taxon>
        <taxon>Pseudomonadota</taxon>
        <taxon>Alphaproteobacteria</taxon>
        <taxon>Hyphomicrobiales</taxon>
        <taxon>Rhizobiaceae</taxon>
        <taxon>Rhizobium/Agrobacterium group</taxon>
        <taxon>Rhizobium</taxon>
    </lineage>
</organism>
<evidence type="ECO:0000256" key="8">
    <source>
        <dbReference type="RuleBase" id="RU365088"/>
    </source>
</evidence>
<evidence type="ECO:0000256" key="3">
    <source>
        <dbReference type="ARBA" id="ARBA00022448"/>
    </source>
</evidence>
<dbReference type="PANTHER" id="PTHR23502:SF132">
    <property type="entry name" value="POLYAMINE TRANSPORTER 2-RELATED"/>
    <property type="match status" value="1"/>
</dbReference>
<dbReference type="NCBIfam" id="TIGR00710">
    <property type="entry name" value="efflux_Bcr_CflA"/>
    <property type="match status" value="1"/>
</dbReference>
<dbReference type="InterPro" id="IPR036259">
    <property type="entry name" value="MFS_trans_sf"/>
</dbReference>
<comment type="similarity">
    <text evidence="2 8">Belongs to the major facilitator superfamily. Bcr/CmlA family.</text>
</comment>
<evidence type="ECO:0000256" key="1">
    <source>
        <dbReference type="ARBA" id="ARBA00004651"/>
    </source>
</evidence>
<keyword evidence="5 8" id="KW-0812">Transmembrane</keyword>
<keyword evidence="6 8" id="KW-1133">Transmembrane helix</keyword>
<reference evidence="10 11" key="1">
    <citation type="submission" date="2021-03" db="EMBL/GenBank/DDBJ databases">
        <title>Genomic Encyclopedia of Type Strains, Phase IV (KMG-IV): sequencing the most valuable type-strain genomes for metagenomic binning, comparative biology and taxonomic classification.</title>
        <authorList>
            <person name="Goeker M."/>
        </authorList>
    </citation>
    <scope>NUCLEOTIDE SEQUENCE [LARGE SCALE GENOMIC DNA]</scope>
    <source>
        <strain evidence="10 11">DSM 21600</strain>
    </source>
</reference>
<gene>
    <name evidence="10" type="ORF">J2Z17_001424</name>
</gene>
<dbReference type="Gene3D" id="1.20.1720.10">
    <property type="entry name" value="Multidrug resistance protein D"/>
    <property type="match status" value="1"/>
</dbReference>
<feature type="transmembrane region" description="Helical" evidence="8">
    <location>
        <begin position="235"/>
        <end position="261"/>
    </location>
</feature>
<evidence type="ECO:0000256" key="4">
    <source>
        <dbReference type="ARBA" id="ARBA00022475"/>
    </source>
</evidence>